<dbReference type="Gene3D" id="1.20.1250.20">
    <property type="entry name" value="MFS general substrate transporter like domains"/>
    <property type="match status" value="1"/>
</dbReference>
<dbReference type="Pfam" id="PF07690">
    <property type="entry name" value="MFS_1"/>
    <property type="match status" value="1"/>
</dbReference>
<feature type="transmembrane region" description="Helical" evidence="1">
    <location>
        <begin position="275"/>
        <end position="297"/>
    </location>
</feature>
<feature type="transmembrane region" description="Helical" evidence="1">
    <location>
        <begin position="163"/>
        <end position="186"/>
    </location>
</feature>
<dbReference type="PANTHER" id="PTHR11360:SF317">
    <property type="entry name" value="MAJOR FACILITATOR SUPERFAMILY (MFS) PROFILE DOMAIN-CONTAINING PROTEIN-RELATED"/>
    <property type="match status" value="1"/>
</dbReference>
<organism evidence="2 3">
    <name type="scientific">Thraustotheca clavata</name>
    <dbReference type="NCBI Taxonomy" id="74557"/>
    <lineage>
        <taxon>Eukaryota</taxon>
        <taxon>Sar</taxon>
        <taxon>Stramenopiles</taxon>
        <taxon>Oomycota</taxon>
        <taxon>Saprolegniomycetes</taxon>
        <taxon>Saprolegniales</taxon>
        <taxon>Achlyaceae</taxon>
        <taxon>Thraustotheca</taxon>
    </lineage>
</organism>
<feature type="transmembrane region" description="Helical" evidence="1">
    <location>
        <begin position="74"/>
        <end position="93"/>
    </location>
</feature>
<dbReference type="EMBL" id="JNBS01004878">
    <property type="protein sequence ID" value="OQR81876.1"/>
    <property type="molecule type" value="Genomic_DNA"/>
</dbReference>
<dbReference type="GO" id="GO:0022857">
    <property type="term" value="F:transmembrane transporter activity"/>
    <property type="evidence" value="ECO:0007669"/>
    <property type="project" value="InterPro"/>
</dbReference>
<reference evidence="2 3" key="1">
    <citation type="journal article" date="2014" name="Genome Biol. Evol.">
        <title>The secreted proteins of Achlya hypogyna and Thraustotheca clavata identify the ancestral oomycete secretome and reveal gene acquisitions by horizontal gene transfer.</title>
        <authorList>
            <person name="Misner I."/>
            <person name="Blouin N."/>
            <person name="Leonard G."/>
            <person name="Richards T.A."/>
            <person name="Lane C.E."/>
        </authorList>
    </citation>
    <scope>NUCLEOTIDE SEQUENCE [LARGE SCALE GENOMIC DNA]</scope>
    <source>
        <strain evidence="2 3">ATCC 34112</strain>
    </source>
</reference>
<accession>A0A1V9Y832</accession>
<dbReference type="InterPro" id="IPR050327">
    <property type="entry name" value="Proton-linked_MCT"/>
</dbReference>
<feature type="transmembrane region" description="Helical" evidence="1">
    <location>
        <begin position="7"/>
        <end position="28"/>
    </location>
</feature>
<evidence type="ECO:0000313" key="3">
    <source>
        <dbReference type="Proteomes" id="UP000243217"/>
    </source>
</evidence>
<name>A0A1V9Y832_9STRA</name>
<dbReference type="AlphaFoldDB" id="A0A1V9Y832"/>
<dbReference type="OrthoDB" id="410267at2759"/>
<keyword evidence="3" id="KW-1185">Reference proteome</keyword>
<dbReference type="PANTHER" id="PTHR11360">
    <property type="entry name" value="MONOCARBOXYLATE TRANSPORTER"/>
    <property type="match status" value="1"/>
</dbReference>
<dbReference type="Proteomes" id="UP000243217">
    <property type="component" value="Unassembled WGS sequence"/>
</dbReference>
<gene>
    <name evidence="2" type="ORF">THRCLA_23285</name>
</gene>
<feature type="transmembrane region" description="Helical" evidence="1">
    <location>
        <begin position="99"/>
        <end position="121"/>
    </location>
</feature>
<proteinExistence type="predicted"/>
<keyword evidence="1" id="KW-0812">Transmembrane</keyword>
<keyword evidence="1" id="KW-0472">Membrane</keyword>
<dbReference type="STRING" id="74557.A0A1V9Y832"/>
<protein>
    <submittedName>
        <fullName evidence="2">Major Facilitator Superfamily (MFS)</fullName>
    </submittedName>
</protein>
<evidence type="ECO:0000313" key="2">
    <source>
        <dbReference type="EMBL" id="OQR81876.1"/>
    </source>
</evidence>
<feature type="transmembrane region" description="Helical" evidence="1">
    <location>
        <begin position="237"/>
        <end position="255"/>
    </location>
</feature>
<dbReference type="InterPro" id="IPR011701">
    <property type="entry name" value="MFS"/>
</dbReference>
<comment type="caution">
    <text evidence="2">The sequence shown here is derived from an EMBL/GenBank/DDBJ whole genome shotgun (WGS) entry which is preliminary data.</text>
</comment>
<sequence length="468" mass="50933">MFHRLPIVPFALVIIQFCCGAFSGYQSLLGDLDQLLYSNLLDGRSVRAYYVAMACFGVSAAVTAFFMKRFAVEIWLKASAALVLLGYIITAIAVNQKTLPWICIGFGGLQGVGIGISYIISISIAYQHCPGHFYGLCGGLLAVAFGFGSIAGSKAFPPAADNIGLSSCFFVLGAAIAAVLLLMSFVPFESLATTRTEEEPLPENPLQSPKGEFHAHLTEEPPQKYGRGGGIVSIDFLFLYIMLFGQVVYGVTMLSRYTLLLATVFSTTGDNATRFITTLGFFNVLGRFGGSLLSDVAHRFLYTPMARKVIFLAALILQVILIYLLPNALNEKNLNKLKAYVYLLNVCVGAGYGTLPAFVIEIFGPKSFDFAFGVIITAWSAAVVIGGAIFTSHFNQLFYTERIPIASAYISNIKWLQILTVIGLVACILVRTSVLDRVNEKYRYQYSINGVPLIQLGRCQEDTVVASI</sequence>
<feature type="transmembrane region" description="Helical" evidence="1">
    <location>
        <begin position="415"/>
        <end position="434"/>
    </location>
</feature>
<dbReference type="InterPro" id="IPR036259">
    <property type="entry name" value="MFS_trans_sf"/>
</dbReference>
<feature type="transmembrane region" description="Helical" evidence="1">
    <location>
        <begin position="309"/>
        <end position="329"/>
    </location>
</feature>
<feature type="transmembrane region" description="Helical" evidence="1">
    <location>
        <begin position="370"/>
        <end position="395"/>
    </location>
</feature>
<keyword evidence="1" id="KW-1133">Transmembrane helix</keyword>
<dbReference type="SUPFAM" id="SSF103473">
    <property type="entry name" value="MFS general substrate transporter"/>
    <property type="match status" value="1"/>
</dbReference>
<feature type="transmembrane region" description="Helical" evidence="1">
    <location>
        <begin position="48"/>
        <end position="67"/>
    </location>
</feature>
<feature type="transmembrane region" description="Helical" evidence="1">
    <location>
        <begin position="341"/>
        <end position="363"/>
    </location>
</feature>
<feature type="transmembrane region" description="Helical" evidence="1">
    <location>
        <begin position="133"/>
        <end position="151"/>
    </location>
</feature>
<evidence type="ECO:0000256" key="1">
    <source>
        <dbReference type="SAM" id="Phobius"/>
    </source>
</evidence>